<evidence type="ECO:0000259" key="6">
    <source>
        <dbReference type="Pfam" id="PF01011"/>
    </source>
</evidence>
<dbReference type="GO" id="GO:0016491">
    <property type="term" value="F:oxidoreductase activity"/>
    <property type="evidence" value="ECO:0007669"/>
    <property type="project" value="UniProtKB-KW"/>
</dbReference>
<keyword evidence="5" id="KW-0732">Signal</keyword>
<accession>A0A927FSY4</accession>
<proteinExistence type="inferred from homology"/>
<comment type="caution">
    <text evidence="7">The sequence shown here is derived from an EMBL/GenBank/DDBJ whole genome shotgun (WGS) entry which is preliminary data.</text>
</comment>
<feature type="region of interest" description="Disordered" evidence="4">
    <location>
        <begin position="246"/>
        <end position="272"/>
    </location>
</feature>
<gene>
    <name evidence="7" type="ORF">IC608_08055</name>
</gene>
<evidence type="ECO:0000256" key="2">
    <source>
        <dbReference type="ARBA" id="ARBA00008156"/>
    </source>
</evidence>
<dbReference type="InterPro" id="IPR018391">
    <property type="entry name" value="PQQ_b-propeller_rpt"/>
</dbReference>
<sequence>MRINSLKTLLVASTAFAALSAPAVYAQSDTAAQTPASAMDNYTPVTEDMLVDPPAQDWLMFRGAYNNQGYSKLDLINKDNVGKLQLAWAWPMAEAGIQETAPLVHDGIMFLQTNNNIVEALDAKTGDLIWQYRHVLPEIPASWSYQANQARRQKASIALYDDKVILTTVDAKIVVLNAKDGKVAWEKQVLDYNVGYSYTVGPLVADGKIISAISGCSIAGTAGGCYIMAHDINTGDELWRFNTIDDPDNPKQQESWGDVPPENRWGGTPWTTGSYDPETKTTYWGVGMPGPYAELIRGSGDGSVLYTNSTVALDTETGKLKWYYQHLPRDNWDLDSPFERILVDQEVDGETHKMLVTVAGKNGIAFALDRDTGEYLWSLETVYQNVVTSIDDDGTVNINEDLVSQAVGEEFLICASVSGGKLWQAGAYSPLTNAYFVPLTEACNTVAPTQTEFTAGNAVGSVKFGPRVLPEGQTNAGLVEAIDVNPEQGESKWEYRSRPTPTSSVLATAGGLVFGGDAARDVKAWDQETGDVLWTQRLNAPIGGYPMTYEIDGEQYLVIPTGYSNSASSIASAFPEIPLPTGSGNSIFVFKLPKSDS</sequence>
<feature type="signal peptide" evidence="5">
    <location>
        <begin position="1"/>
        <end position="26"/>
    </location>
</feature>
<evidence type="ECO:0000256" key="5">
    <source>
        <dbReference type="SAM" id="SignalP"/>
    </source>
</evidence>
<name>A0A927FSY4_9HYPH</name>
<dbReference type="EMBL" id="JACYFU010000002">
    <property type="protein sequence ID" value="MBD8065426.1"/>
    <property type="molecule type" value="Genomic_DNA"/>
</dbReference>
<evidence type="ECO:0000256" key="3">
    <source>
        <dbReference type="ARBA" id="ARBA00023002"/>
    </source>
</evidence>
<organism evidence="7 8">
    <name type="scientific">Devosia oryzisoli</name>
    <dbReference type="NCBI Taxonomy" id="2774138"/>
    <lineage>
        <taxon>Bacteria</taxon>
        <taxon>Pseudomonadati</taxon>
        <taxon>Pseudomonadota</taxon>
        <taxon>Alphaproteobacteria</taxon>
        <taxon>Hyphomicrobiales</taxon>
        <taxon>Devosiaceae</taxon>
        <taxon>Devosia</taxon>
    </lineage>
</organism>
<dbReference type="RefSeq" id="WP_191774332.1">
    <property type="nucleotide sequence ID" value="NZ_JACYFU010000002.1"/>
</dbReference>
<dbReference type="PANTHER" id="PTHR32303">
    <property type="entry name" value="QUINOPROTEIN ALCOHOL DEHYDROGENASE (CYTOCHROME C)"/>
    <property type="match status" value="1"/>
</dbReference>
<evidence type="ECO:0000313" key="7">
    <source>
        <dbReference type="EMBL" id="MBD8065426.1"/>
    </source>
</evidence>
<reference evidence="7" key="1">
    <citation type="submission" date="2020-09" db="EMBL/GenBank/DDBJ databases">
        <title>Genome seq and assembly of Devosia sp.</title>
        <authorList>
            <person name="Chhetri G."/>
        </authorList>
    </citation>
    <scope>NUCLEOTIDE SEQUENCE</scope>
    <source>
        <strain evidence="7">PTR5</strain>
    </source>
</reference>
<dbReference type="Proteomes" id="UP000654108">
    <property type="component" value="Unassembled WGS sequence"/>
</dbReference>
<dbReference type="Pfam" id="PF01011">
    <property type="entry name" value="PQQ"/>
    <property type="match status" value="2"/>
</dbReference>
<evidence type="ECO:0000256" key="4">
    <source>
        <dbReference type="SAM" id="MobiDB-lite"/>
    </source>
</evidence>
<dbReference type="AlphaFoldDB" id="A0A927FSY4"/>
<feature type="domain" description="Pyrrolo-quinoline quinone repeat" evidence="6">
    <location>
        <begin position="58"/>
        <end position="380"/>
    </location>
</feature>
<dbReference type="InterPro" id="IPR011047">
    <property type="entry name" value="Quinoprotein_ADH-like_sf"/>
</dbReference>
<evidence type="ECO:0000313" key="8">
    <source>
        <dbReference type="Proteomes" id="UP000654108"/>
    </source>
</evidence>
<dbReference type="SMART" id="SM00564">
    <property type="entry name" value="PQQ"/>
    <property type="match status" value="5"/>
</dbReference>
<feature type="chain" id="PRO_5037095413" evidence="5">
    <location>
        <begin position="27"/>
        <end position="597"/>
    </location>
</feature>
<dbReference type="InterPro" id="IPR002372">
    <property type="entry name" value="PQQ_rpt_dom"/>
</dbReference>
<evidence type="ECO:0000256" key="1">
    <source>
        <dbReference type="ARBA" id="ARBA00001931"/>
    </source>
</evidence>
<comment type="cofactor">
    <cofactor evidence="1">
        <name>pyrroloquinoline quinone</name>
        <dbReference type="ChEBI" id="CHEBI:58442"/>
    </cofactor>
</comment>
<comment type="similarity">
    <text evidence="2">Belongs to the bacterial PQQ dehydrogenase family.</text>
</comment>
<protein>
    <submittedName>
        <fullName evidence="7">PQQ-binding-like beta-propeller repeat protein</fullName>
    </submittedName>
</protein>
<dbReference type="PANTHER" id="PTHR32303:SF20">
    <property type="entry name" value="QUINOPROTEIN ETHANOL DEHYDROGENASE"/>
    <property type="match status" value="1"/>
</dbReference>
<keyword evidence="8" id="KW-1185">Reference proteome</keyword>
<dbReference type="SUPFAM" id="SSF50998">
    <property type="entry name" value="Quinoprotein alcohol dehydrogenase-like"/>
    <property type="match status" value="1"/>
</dbReference>
<dbReference type="Gene3D" id="2.140.10.10">
    <property type="entry name" value="Quinoprotein alcohol dehydrogenase-like superfamily"/>
    <property type="match status" value="1"/>
</dbReference>
<feature type="domain" description="Pyrrolo-quinoline quinone repeat" evidence="6">
    <location>
        <begin position="501"/>
        <end position="556"/>
    </location>
</feature>
<keyword evidence="3" id="KW-0560">Oxidoreductase</keyword>